<dbReference type="InterPro" id="IPR026341">
    <property type="entry name" value="T9SS_type_B"/>
</dbReference>
<proteinExistence type="predicted"/>
<name>A0A1M7ZY04_9FLAO</name>
<sequence>MKKIVFFVAYFIINFAFSQGNTCATADPFCSGDQALIFPNTVGQPNSSQIACLGSQPNATWFYLQVEDPGILEFDIIQNTAFDAAGNPIGTGLDVDFVAWGPFSPNDDFCTMIDMNDCPTCPNNTSNPNFYPFGNIIDCSYSAAPVESLTINNAVANQIYAILITNFNGDPGFIKLVQTNSTAPTSGSTNCEIVCGVDLGSDQFYCSTTITSHTLTATFNQAPSIPGTPSYSWFLDGALQATTTTNSLTVNQSGVWSVEVVRPGCSDVATDSVEIRFSSEPVLNAPPSTIDIGCGPFDLTSLIPALVAPESPADFVVYFYTDQLDCWDGNANYIPNPTAFAPTVNTDIFIRVENVGNPLCNNADQFLTLIYNCNPLASISSSSSVCEGSTATVTFTSDPGNVITYTVDGGPDQTVTIDATGQYVLTTPPLSADSVYTIVSVFDGVTTTTLTGVSTTISVIALPTVTISGTADICSGTSTDLTFTGTPDATVTYTDGTTNFTTILTGGVATVTVTPTATTTYSLVDVATNTTPVCNASPAPSGSAVITVSTQVTGSLSYSPSDFCTIDGATYSPTVTITGGGTGLCPSATPFYAATPAGLSIDPVTGVITPSTSTPGTYTVTLTYPACGGCASIDFTTTVTISSPGTASVSYTTPLCTSDLATYSPTLTGAASATNYTATPAGLTIDVATGVITPSTSLPGTYTINYLPSFVGACVVTGTPTTVTITAAPTASISYAATPYCNDNATAQAVTLTGTNNYTGGVFSAVPATGLILDASTGAITPSGSTPGTYTVSYAIPANGGCTPAPVTTTVTITPLPTASISYAASPYCDDNAIAQTVTLTGTGAYTGGTYSVLPATGLILDTTTGAITPSGSTPGTYTVSYAIPASGGCTPAPVSTTVTITAAPTASISYAATPYCNDNATAQAVTLTGTNNYTGGVFSAVPATGLILDASTGAITPSGSTPGTYTVSYAIPANGGCTPAPVTTTVTITPLPTASISYAASPYCDDNASAQTVTLTGTGAYTGGTYSALPATGLILDTTTGAITPSGSTPGTYTVSYAIPASGGCTPAPVSTTVTITAAPTASISYAATPYCNDNATAQAVTLTGTNNYTGGVFSAAPATGLILDATTGAITPSGSTPGTYTVSYAIPANGGCTPAPVTTTVTITPLPTAIINYAGSPYCETITTSQAVGLTGTGAYTGGTYSALPATGLILDTTTGAITPSGSTPGTYTVSYAIPASGGCTPAPVSTTVTITSAPTASFTVESPICSGATSLITITGTPNAVVTYAIDGVTQPTVTLDNTGQLQFDSSVLTNSVVYNLVGVDLGCYTDLSAQPSQSITVLSLPTAAVSANATCEGTTGIVTFTGTPNATVSYTFDGSPVQTIFLGPSGTQNLITPVLTSNSVYTIESVSFTTGTLTCVQNIGTSATVIVNPIPDVIATPNTQTVCSGTATSINLSSSVSGTTFSWVVTSQTNVTGATNGSGAVISNVLSTVTGGNGTVEYSVTPISNGCTGAPILVQVDVTPRPTLSYTVTNSVCDGATLDFVLNSNLPNTTYNWSASVSNISGSYLTTTSGDETNINQIATLTNSENVGTISMIIVPRANGCDGIASDPIVITVNPIPVIESVTVADNSVCSATNGTNNVHVDIVGNVSGITYTWSAITNGATIVGGVTTGTVTASSTTLALDFQVVTSDPLASGTIVFEVAAVRNGCTGNILQSEVITVNPIPGTPIPLADKTICSGEGTDLMIDVSPVIAGTELVWQVLSAVNVTGAQAGTGIAPQAINDTLTSDQGGYVIYRVRTRLGDCEGGYTDYRVDVTPLPVPVIAAGNICVTASGEVFQTYTLNTGLSDTDYDFEWFDTNGTIIAGATSATLVVDEAGTYSVIATNVLTGCSSDPTLASATAVVTATIPATAMTVVQSEYFSDNATITVTVADGTGTLLYQLDEGAIQSSNVFTSVAAGPHVVKVFDAEGCTYIEESIFVIDYPKFFTPNGDGYNDTWNITGLNQTNAKLYIFDRYGKLVKELSATDASEGWDGTYNQEDLPSTDYWFTLDYDENGTKKQFKAHFSLKR</sequence>
<protein>
    <submittedName>
        <fullName evidence="3">Gliding motility-associated C-terminal domain-containing protein</fullName>
    </submittedName>
</protein>
<dbReference type="InterPro" id="IPR045828">
    <property type="entry name" value="PKD_Bacteroidetes"/>
</dbReference>
<feature type="domain" description="PKD-like" evidence="2">
    <location>
        <begin position="1444"/>
        <end position="1526"/>
    </location>
</feature>
<evidence type="ECO:0000313" key="4">
    <source>
        <dbReference type="Proteomes" id="UP000184611"/>
    </source>
</evidence>
<evidence type="ECO:0000259" key="2">
    <source>
        <dbReference type="Pfam" id="PF19406"/>
    </source>
</evidence>
<feature type="domain" description="PKD-like" evidence="2">
    <location>
        <begin position="1736"/>
        <end position="1821"/>
    </location>
</feature>
<evidence type="ECO:0000313" key="3">
    <source>
        <dbReference type="EMBL" id="SHO73736.1"/>
    </source>
</evidence>
<dbReference type="OrthoDB" id="1652165at2"/>
<dbReference type="RefSeq" id="WP_073584152.1">
    <property type="nucleotide sequence ID" value="NZ_CBCSEA010000011.1"/>
</dbReference>
<organism evidence="3 4">
    <name type="scientific">Flavobacterium cucumis</name>
    <dbReference type="NCBI Taxonomy" id="416016"/>
    <lineage>
        <taxon>Bacteria</taxon>
        <taxon>Pseudomonadati</taxon>
        <taxon>Bacteroidota</taxon>
        <taxon>Flavobacteriia</taxon>
        <taxon>Flavobacteriales</taxon>
        <taxon>Flavobacteriaceae</taxon>
        <taxon>Flavobacterium</taxon>
    </lineage>
</organism>
<dbReference type="Pfam" id="PF19406">
    <property type="entry name" value="PKD_5"/>
    <property type="match status" value="2"/>
</dbReference>
<dbReference type="STRING" id="416016.SAMN05443547_2107"/>
<dbReference type="EMBL" id="FRYK01000003">
    <property type="protein sequence ID" value="SHO73736.1"/>
    <property type="molecule type" value="Genomic_DNA"/>
</dbReference>
<feature type="chain" id="PRO_5012636187" evidence="1">
    <location>
        <begin position="19"/>
        <end position="2070"/>
    </location>
</feature>
<evidence type="ECO:0000256" key="1">
    <source>
        <dbReference type="SAM" id="SignalP"/>
    </source>
</evidence>
<dbReference type="NCBIfam" id="TIGR04131">
    <property type="entry name" value="Bac_Flav_CTERM"/>
    <property type="match status" value="1"/>
</dbReference>
<gene>
    <name evidence="3" type="ORF">SAMN05443547_2107</name>
</gene>
<keyword evidence="1" id="KW-0732">Signal</keyword>
<dbReference type="Proteomes" id="UP000184611">
    <property type="component" value="Unassembled WGS sequence"/>
</dbReference>
<dbReference type="Pfam" id="PF13585">
    <property type="entry name" value="CHU_C"/>
    <property type="match status" value="1"/>
</dbReference>
<accession>A0A1M7ZY04</accession>
<keyword evidence="4" id="KW-1185">Reference proteome</keyword>
<reference evidence="4" key="1">
    <citation type="submission" date="2016-12" db="EMBL/GenBank/DDBJ databases">
        <authorList>
            <person name="Varghese N."/>
            <person name="Submissions S."/>
        </authorList>
    </citation>
    <scope>NUCLEOTIDE SEQUENCE [LARGE SCALE GENOMIC DNA]</scope>
    <source>
        <strain evidence="4">DSM 18830</strain>
    </source>
</reference>
<feature type="signal peptide" evidence="1">
    <location>
        <begin position="1"/>
        <end position="18"/>
    </location>
</feature>